<feature type="compositionally biased region" description="Polar residues" evidence="7">
    <location>
        <begin position="482"/>
        <end position="497"/>
    </location>
</feature>
<keyword evidence="3 6" id="KW-0238">DNA-binding</keyword>
<dbReference type="CDD" id="cd00059">
    <property type="entry name" value="FH_FOX"/>
    <property type="match status" value="1"/>
</dbReference>
<dbReference type="Gene3D" id="2.60.200.20">
    <property type="match status" value="1"/>
</dbReference>
<dbReference type="GO" id="GO:0000978">
    <property type="term" value="F:RNA polymerase II cis-regulatory region sequence-specific DNA binding"/>
    <property type="evidence" value="ECO:0007669"/>
    <property type="project" value="TreeGrafter"/>
</dbReference>
<evidence type="ECO:0000256" key="3">
    <source>
        <dbReference type="ARBA" id="ARBA00023125"/>
    </source>
</evidence>
<dbReference type="PROSITE" id="PS50039">
    <property type="entry name" value="FORK_HEAD_3"/>
    <property type="match status" value="1"/>
</dbReference>
<evidence type="ECO:0000259" key="8">
    <source>
        <dbReference type="PROSITE" id="PS50006"/>
    </source>
</evidence>
<feature type="region of interest" description="Disordered" evidence="7">
    <location>
        <begin position="550"/>
        <end position="592"/>
    </location>
</feature>
<dbReference type="InterPro" id="IPR000253">
    <property type="entry name" value="FHA_dom"/>
</dbReference>
<dbReference type="FunFam" id="1.10.10.10:FF:000030">
    <property type="entry name" value="Forkhead box protein K2"/>
    <property type="match status" value="1"/>
</dbReference>
<reference evidence="10 11" key="1">
    <citation type="journal article" date="2018" name="New Phytol.">
        <title>Phylogenomics of Endogonaceae and evolution of mycorrhizas within Mucoromycota.</title>
        <authorList>
            <person name="Chang Y."/>
            <person name="Desiro A."/>
            <person name="Na H."/>
            <person name="Sandor L."/>
            <person name="Lipzen A."/>
            <person name="Clum A."/>
            <person name="Barry K."/>
            <person name="Grigoriev I.V."/>
            <person name="Martin F.M."/>
            <person name="Stajich J.E."/>
            <person name="Smith M.E."/>
            <person name="Bonito G."/>
            <person name="Spatafora J.W."/>
        </authorList>
    </citation>
    <scope>NUCLEOTIDE SEQUENCE [LARGE SCALE GENOMIC DNA]</scope>
    <source>
        <strain evidence="10 11">AD002</strain>
    </source>
</reference>
<dbReference type="GO" id="GO:0005634">
    <property type="term" value="C:nucleus"/>
    <property type="evidence" value="ECO:0007669"/>
    <property type="project" value="UniProtKB-SubCell"/>
</dbReference>
<feature type="compositionally biased region" description="Polar residues" evidence="7">
    <location>
        <begin position="552"/>
        <end position="566"/>
    </location>
</feature>
<keyword evidence="11" id="KW-1185">Reference proteome</keyword>
<dbReference type="InterPro" id="IPR036388">
    <property type="entry name" value="WH-like_DNA-bd_sf"/>
</dbReference>
<comment type="caution">
    <text evidence="10">The sequence shown here is derived from an EMBL/GenBank/DDBJ whole genome shotgun (WGS) entry which is preliminary data.</text>
</comment>
<dbReference type="InterPro" id="IPR018122">
    <property type="entry name" value="TF_fork_head_CS_1"/>
</dbReference>
<dbReference type="PROSITE" id="PS50006">
    <property type="entry name" value="FHA_DOMAIN"/>
    <property type="match status" value="1"/>
</dbReference>
<dbReference type="SUPFAM" id="SSF49879">
    <property type="entry name" value="SMAD/FHA domain"/>
    <property type="match status" value="1"/>
</dbReference>
<dbReference type="PANTHER" id="PTHR45881:SF1">
    <property type="entry name" value="FORK HEAD PROTEIN HOMOLOG 2"/>
    <property type="match status" value="1"/>
</dbReference>
<evidence type="ECO:0000259" key="9">
    <source>
        <dbReference type="PROSITE" id="PS50039"/>
    </source>
</evidence>
<feature type="DNA-binding region" description="Fork-head" evidence="6">
    <location>
        <begin position="292"/>
        <end position="386"/>
    </location>
</feature>
<protein>
    <submittedName>
        <fullName evidence="10">Fork head domain-containing protein</fullName>
    </submittedName>
</protein>
<evidence type="ECO:0000256" key="5">
    <source>
        <dbReference type="ARBA" id="ARBA00023242"/>
    </source>
</evidence>
<feature type="compositionally biased region" description="Low complexity" evidence="7">
    <location>
        <begin position="567"/>
        <end position="578"/>
    </location>
</feature>
<accession>A0A433PMU4</accession>
<dbReference type="EMBL" id="RBNJ01022013">
    <property type="protein sequence ID" value="RUS18868.1"/>
    <property type="molecule type" value="Genomic_DNA"/>
</dbReference>
<evidence type="ECO:0000256" key="4">
    <source>
        <dbReference type="ARBA" id="ARBA00023163"/>
    </source>
</evidence>
<dbReference type="SMART" id="SM00240">
    <property type="entry name" value="FHA"/>
    <property type="match status" value="1"/>
</dbReference>
<dbReference type="Pfam" id="PF00498">
    <property type="entry name" value="FHA"/>
    <property type="match status" value="1"/>
</dbReference>
<dbReference type="InterPro" id="IPR008984">
    <property type="entry name" value="SMAD_FHA_dom_sf"/>
</dbReference>
<dbReference type="Proteomes" id="UP000274822">
    <property type="component" value="Unassembled WGS sequence"/>
</dbReference>
<organism evidence="10 11">
    <name type="scientific">Jimgerdemannia flammicorona</name>
    <dbReference type="NCBI Taxonomy" id="994334"/>
    <lineage>
        <taxon>Eukaryota</taxon>
        <taxon>Fungi</taxon>
        <taxon>Fungi incertae sedis</taxon>
        <taxon>Mucoromycota</taxon>
        <taxon>Mucoromycotina</taxon>
        <taxon>Endogonomycetes</taxon>
        <taxon>Endogonales</taxon>
        <taxon>Endogonaceae</taxon>
        <taxon>Jimgerdemannia</taxon>
    </lineage>
</organism>
<evidence type="ECO:0000256" key="6">
    <source>
        <dbReference type="PROSITE-ProRule" id="PRU00089"/>
    </source>
</evidence>
<feature type="region of interest" description="Disordered" evidence="7">
    <location>
        <begin position="474"/>
        <end position="514"/>
    </location>
</feature>
<dbReference type="PRINTS" id="PR00053">
    <property type="entry name" value="FORKHEAD"/>
</dbReference>
<dbReference type="InterPro" id="IPR030456">
    <property type="entry name" value="TF_fork_head_CS_2"/>
</dbReference>
<evidence type="ECO:0000256" key="1">
    <source>
        <dbReference type="ARBA" id="ARBA00004123"/>
    </source>
</evidence>
<evidence type="ECO:0000256" key="7">
    <source>
        <dbReference type="SAM" id="MobiDB-lite"/>
    </source>
</evidence>
<dbReference type="InterPro" id="IPR036390">
    <property type="entry name" value="WH_DNA-bd_sf"/>
</dbReference>
<keyword evidence="2" id="KW-0805">Transcription regulation</keyword>
<dbReference type="SMART" id="SM00339">
    <property type="entry name" value="FH"/>
    <property type="match status" value="1"/>
</dbReference>
<feature type="domain" description="FHA" evidence="8">
    <location>
        <begin position="147"/>
        <end position="202"/>
    </location>
</feature>
<keyword evidence="5 6" id="KW-0539">Nucleus</keyword>
<dbReference type="Gene3D" id="1.10.10.10">
    <property type="entry name" value="Winged helix-like DNA-binding domain superfamily/Winged helix DNA-binding domain"/>
    <property type="match status" value="1"/>
</dbReference>
<evidence type="ECO:0000313" key="11">
    <source>
        <dbReference type="Proteomes" id="UP000274822"/>
    </source>
</evidence>
<dbReference type="GO" id="GO:0000981">
    <property type="term" value="F:DNA-binding transcription factor activity, RNA polymerase II-specific"/>
    <property type="evidence" value="ECO:0007669"/>
    <property type="project" value="TreeGrafter"/>
</dbReference>
<gene>
    <name evidence="10" type="ORF">BC938DRAFT_475883</name>
</gene>
<dbReference type="CDD" id="cd22701">
    <property type="entry name" value="FHA_FKH1-like"/>
    <property type="match status" value="1"/>
</dbReference>
<keyword evidence="4" id="KW-0804">Transcription</keyword>
<dbReference type="SUPFAM" id="SSF46785">
    <property type="entry name" value="Winged helix' DNA-binding domain"/>
    <property type="match status" value="1"/>
</dbReference>
<dbReference type="AlphaFoldDB" id="A0A433PMU4"/>
<dbReference type="PROSITE" id="PS00657">
    <property type="entry name" value="FORK_HEAD_1"/>
    <property type="match status" value="1"/>
</dbReference>
<name>A0A433PMU4_9FUNG</name>
<dbReference type="PANTHER" id="PTHR45881">
    <property type="entry name" value="CHECKPOINT SUPPRESSOR 1-LIKE, ISOFORM A-RELATED"/>
    <property type="match status" value="1"/>
</dbReference>
<evidence type="ECO:0000313" key="10">
    <source>
        <dbReference type="EMBL" id="RUS18868.1"/>
    </source>
</evidence>
<dbReference type="InterPro" id="IPR001766">
    <property type="entry name" value="Fork_head_dom"/>
</dbReference>
<evidence type="ECO:0000256" key="2">
    <source>
        <dbReference type="ARBA" id="ARBA00023015"/>
    </source>
</evidence>
<sequence>MAIENESFSATLLTQAQAPGQQTSVAPANTTTTIITSASVPSPVTILAPVTPVSPPIAAPTTSATVATATAINPHQAAMPTMSTITQHGFHHPSAASLDPNNPLVAAMASAHGAAHPTVAPVDSGPVQAYAKLEGDEFCYYIRTLQVTLGRKASNSDNVDIPLGNTKSVSRQHARLFYNFSTQRFEMNVFGKNGAFVNEQFVEKGVTVPLENRTKIQIGEVSFSFLLPRMDLEEAHPDSAMTYINTPQQIEHSALAQRISTTMVTPKLEEGQPLTPTAESFDTSQYANKDTKPPFSYASLIAQAINSTPTKKMTLNGIYNYITTHYPYYQMAQNGWQNSIRHNLSLNKAFVKVPRGDSEPGKGAFWTIDVTCESQFSNGVYKRNRRSTAKGPGIPGRRDSLLGMSPYDVDFDMSSGLTRKRTSIRKESASEIDDLAAGKRSATPLGGIIDPTALSAVTPTPSENGHDMMEMDYHHLVGGPSADSSTLHSHQTPPESRNSSDEMDDDQQQYHGQTGSITPIHATSAAQAQMIQARLAAQYQARLLGQAAPHQQILSQAHPMQTAPNKASSSHGQAQAQHQEQRTSPQPAAAEQ</sequence>
<dbReference type="Pfam" id="PF00250">
    <property type="entry name" value="Forkhead"/>
    <property type="match status" value="1"/>
</dbReference>
<dbReference type="PROSITE" id="PS00658">
    <property type="entry name" value="FORK_HEAD_2"/>
    <property type="match status" value="1"/>
</dbReference>
<feature type="domain" description="Fork-head" evidence="9">
    <location>
        <begin position="292"/>
        <end position="386"/>
    </location>
</feature>
<feature type="region of interest" description="Disordered" evidence="7">
    <location>
        <begin position="422"/>
        <end position="444"/>
    </location>
</feature>
<proteinExistence type="predicted"/>
<comment type="subcellular location">
    <subcellularLocation>
        <location evidence="1 6">Nucleus</location>
    </subcellularLocation>
</comment>